<evidence type="ECO:0000256" key="1">
    <source>
        <dbReference type="HAMAP-Rule" id="MF_00469"/>
    </source>
</evidence>
<dbReference type="InterPro" id="IPR001763">
    <property type="entry name" value="Rhodanese-like_dom"/>
</dbReference>
<reference evidence="4 5" key="1">
    <citation type="submission" date="2014-06" db="EMBL/GenBank/DDBJ databases">
        <title>Functional and comparative genomic analyses of the Drosophila gut microbiota identify candidate symbiosis factors.</title>
        <authorList>
            <person name="Newell P.D."/>
            <person name="Chaston J.M."/>
            <person name="Douglas A.E."/>
        </authorList>
    </citation>
    <scope>NUCLEOTIDE SEQUENCE [LARGE SCALE GENOMIC DNA]</scope>
    <source>
        <strain evidence="4 5">DmCS_006</strain>
    </source>
</reference>
<keyword evidence="5" id="KW-1185">Reference proteome</keyword>
<comment type="caution">
    <text evidence="4">The sequence shown here is derived from an EMBL/GenBank/DDBJ whole genome shotgun (WGS) entry which is preliminary data.</text>
</comment>
<organism evidence="4 5">
    <name type="scientific">Acetobacter tropicalis</name>
    <dbReference type="NCBI Taxonomy" id="104102"/>
    <lineage>
        <taxon>Bacteria</taxon>
        <taxon>Pseudomonadati</taxon>
        <taxon>Pseudomonadota</taxon>
        <taxon>Alphaproteobacteria</taxon>
        <taxon>Acetobacterales</taxon>
        <taxon>Acetobacteraceae</taxon>
        <taxon>Acetobacter</taxon>
    </lineage>
</organism>
<dbReference type="SUPFAM" id="SSF52821">
    <property type="entry name" value="Rhodanese/Cell cycle control phosphatase"/>
    <property type="match status" value="1"/>
</dbReference>
<dbReference type="PANTHER" id="PTHR43268">
    <property type="entry name" value="THIOSULFATE SULFURTRANSFERASE/RHODANESE-LIKE DOMAIN-CONTAINING PROTEIN 2"/>
    <property type="match status" value="1"/>
</dbReference>
<feature type="region of interest" description="Disordered" evidence="2">
    <location>
        <begin position="396"/>
        <end position="415"/>
    </location>
</feature>
<feature type="region of interest" description="Disordered" evidence="2">
    <location>
        <begin position="34"/>
        <end position="85"/>
    </location>
</feature>
<dbReference type="Gene3D" id="3.40.250.10">
    <property type="entry name" value="Rhodanese-like domain"/>
    <property type="match status" value="1"/>
</dbReference>
<dbReference type="InterPro" id="IPR036873">
    <property type="entry name" value="Rhodanese-like_dom_sf"/>
</dbReference>
<comment type="catalytic activity">
    <reaction evidence="1">
        <text>uridine(34) in tRNA + AH2 + O2 = 5-hydroxyuridine(34) in tRNA + A + H2O</text>
        <dbReference type="Rhea" id="RHEA:64224"/>
        <dbReference type="Rhea" id="RHEA-COMP:11727"/>
        <dbReference type="Rhea" id="RHEA-COMP:13381"/>
        <dbReference type="ChEBI" id="CHEBI:13193"/>
        <dbReference type="ChEBI" id="CHEBI:15377"/>
        <dbReference type="ChEBI" id="CHEBI:15379"/>
        <dbReference type="ChEBI" id="CHEBI:17499"/>
        <dbReference type="ChEBI" id="CHEBI:65315"/>
        <dbReference type="ChEBI" id="CHEBI:136877"/>
    </reaction>
</comment>
<dbReference type="PANTHER" id="PTHR43268:SF3">
    <property type="entry name" value="RHODANESE-LIKE DOMAIN-CONTAINING PROTEIN 7-RELATED"/>
    <property type="match status" value="1"/>
</dbReference>
<comment type="similarity">
    <text evidence="1">Belongs to the TrhO family.</text>
</comment>
<dbReference type="NCBIfam" id="NF001136">
    <property type="entry name" value="PRK00142.1-4"/>
    <property type="match status" value="1"/>
</dbReference>
<dbReference type="Pfam" id="PF00581">
    <property type="entry name" value="Rhodanese"/>
    <property type="match status" value="1"/>
</dbReference>
<keyword evidence="1" id="KW-0560">Oxidoreductase</keyword>
<dbReference type="AlphaFoldDB" id="A0A095B8V1"/>
<dbReference type="InterPro" id="IPR040503">
    <property type="entry name" value="TRHO_N"/>
</dbReference>
<evidence type="ECO:0000313" key="4">
    <source>
        <dbReference type="EMBL" id="KGB25193.1"/>
    </source>
</evidence>
<feature type="compositionally biased region" description="Low complexity" evidence="2">
    <location>
        <begin position="36"/>
        <end position="56"/>
    </location>
</feature>
<name>A0A095B8V1_9PROT</name>
<dbReference type="Proteomes" id="UP000029448">
    <property type="component" value="Unassembled WGS sequence"/>
</dbReference>
<evidence type="ECO:0000259" key="3">
    <source>
        <dbReference type="PROSITE" id="PS50206"/>
    </source>
</evidence>
<evidence type="ECO:0000313" key="5">
    <source>
        <dbReference type="Proteomes" id="UP000029448"/>
    </source>
</evidence>
<dbReference type="PROSITE" id="PS50206">
    <property type="entry name" value="RHODANESE_3"/>
    <property type="match status" value="1"/>
</dbReference>
<dbReference type="EMBL" id="JOKM01000021">
    <property type="protein sequence ID" value="KGB25193.1"/>
    <property type="molecule type" value="Genomic_DNA"/>
</dbReference>
<dbReference type="STRING" id="104102.AtDm6_0874"/>
<dbReference type="GO" id="GO:0006400">
    <property type="term" value="P:tRNA modification"/>
    <property type="evidence" value="ECO:0007669"/>
    <property type="project" value="UniProtKB-UniRule"/>
</dbReference>
<dbReference type="CDD" id="cd01518">
    <property type="entry name" value="RHOD_YceA"/>
    <property type="match status" value="1"/>
</dbReference>
<dbReference type="PATRIC" id="fig|104102.7.peg.867"/>
<gene>
    <name evidence="1" type="primary">trhO</name>
    <name evidence="4" type="ORF">AtDm6_0874</name>
</gene>
<dbReference type="Gene3D" id="3.30.70.100">
    <property type="match status" value="1"/>
</dbReference>
<dbReference type="Pfam" id="PF17773">
    <property type="entry name" value="UPF0176_N"/>
    <property type="match status" value="1"/>
</dbReference>
<dbReference type="HAMAP" id="MF_00469">
    <property type="entry name" value="TrhO"/>
    <property type="match status" value="1"/>
</dbReference>
<feature type="domain" description="Rhodanese" evidence="3">
    <location>
        <begin position="213"/>
        <end position="311"/>
    </location>
</feature>
<dbReference type="GO" id="GO:0016705">
    <property type="term" value="F:oxidoreductase activity, acting on paired donors, with incorporation or reduction of molecular oxygen"/>
    <property type="evidence" value="ECO:0007669"/>
    <property type="project" value="UniProtKB-UniRule"/>
</dbReference>
<dbReference type="EC" id="1.14.-.-" evidence="1"/>
<comment type="function">
    <text evidence="1">Catalyzes oxygen-dependent 5-hydroxyuridine (ho5U) modification at position 34 in tRNAs.</text>
</comment>
<evidence type="ECO:0000256" key="2">
    <source>
        <dbReference type="SAM" id="MobiDB-lite"/>
    </source>
</evidence>
<proteinExistence type="inferred from homology"/>
<dbReference type="InterPro" id="IPR020936">
    <property type="entry name" value="TrhO"/>
</dbReference>
<protein>
    <recommendedName>
        <fullName evidence="1">tRNA uridine(34) hydroxylase</fullName>
        <ecNumber evidence="1">1.14.-.-</ecNumber>
    </recommendedName>
    <alternativeName>
        <fullName evidence="1">tRNA hydroxylation protein O</fullName>
    </alternativeName>
</protein>
<dbReference type="SMART" id="SM00450">
    <property type="entry name" value="RHOD"/>
    <property type="match status" value="1"/>
</dbReference>
<accession>A0A095B8V1</accession>
<keyword evidence="1" id="KW-0819">tRNA processing</keyword>
<sequence length="429" mass="47088">MTLIAAGAGMCRARSGLQSYQWIVVAVTDPKNAPHADPACGTATTPAAGPAARTPASSTGVAAAVSDVTPDGNERNGTAHAAQGDHAGEQDLPFCVAALYRFTPFEDLPALREPLQDVCVANGVKGTLLLAHEGINGTIAGTDEGIAAVLAHVRAMPGCAEIEVKFSRAPAMPFLRMKVRLKKEIVTMGVPGLDPRSDVGHYVQPEDWNALLEDPDTILIDTRNDYEVATGTFVGAIDPKTKTFREFPDWFRTHREELLAKGRTPRIAMFCTGGIRCEKATAFVKAEGLDEVYHLQGGILKYLETVPEEKSLWRGECFVFDQRVTVKHGLEPGSLEQCHACRSPLTAEEMASPKYEHGVSCPHCYDERDEKQRARYAERERQAKLAAERGEAHLGAEMDAIRERKRRERDAEIERQNMLRDMALARLQE</sequence>